<feature type="compositionally biased region" description="Polar residues" evidence="1">
    <location>
        <begin position="584"/>
        <end position="605"/>
    </location>
</feature>
<name>A0ABR3C038_9PEZI</name>
<organism evidence="3 4">
    <name type="scientific">Diplodia seriata</name>
    <dbReference type="NCBI Taxonomy" id="420778"/>
    <lineage>
        <taxon>Eukaryota</taxon>
        <taxon>Fungi</taxon>
        <taxon>Dikarya</taxon>
        <taxon>Ascomycota</taxon>
        <taxon>Pezizomycotina</taxon>
        <taxon>Dothideomycetes</taxon>
        <taxon>Dothideomycetes incertae sedis</taxon>
        <taxon>Botryosphaeriales</taxon>
        <taxon>Botryosphaeriaceae</taxon>
        <taxon>Diplodia</taxon>
    </lineage>
</organism>
<dbReference type="EMBL" id="JAJVCZ030000013">
    <property type="protein sequence ID" value="KAL0253116.1"/>
    <property type="molecule type" value="Genomic_DNA"/>
</dbReference>
<dbReference type="Proteomes" id="UP001430584">
    <property type="component" value="Unassembled WGS sequence"/>
</dbReference>
<proteinExistence type="predicted"/>
<dbReference type="Pfam" id="PF11913">
    <property type="entry name" value="DUF3431"/>
    <property type="match status" value="1"/>
</dbReference>
<feature type="transmembrane region" description="Helical" evidence="2">
    <location>
        <begin position="12"/>
        <end position="28"/>
    </location>
</feature>
<gene>
    <name evidence="3" type="ORF">SLS55_010567</name>
</gene>
<evidence type="ECO:0000313" key="4">
    <source>
        <dbReference type="Proteomes" id="UP001430584"/>
    </source>
</evidence>
<evidence type="ECO:0000256" key="1">
    <source>
        <dbReference type="SAM" id="MobiDB-lite"/>
    </source>
</evidence>
<keyword evidence="4" id="KW-1185">Reference proteome</keyword>
<feature type="region of interest" description="Disordered" evidence="1">
    <location>
        <begin position="554"/>
        <end position="607"/>
    </location>
</feature>
<keyword evidence="2" id="KW-1133">Transmembrane helix</keyword>
<dbReference type="RefSeq" id="XP_066627760.1">
    <property type="nucleotide sequence ID" value="XM_066781948.1"/>
</dbReference>
<evidence type="ECO:0000256" key="2">
    <source>
        <dbReference type="SAM" id="Phobius"/>
    </source>
</evidence>
<keyword evidence="2" id="KW-0472">Membrane</keyword>
<evidence type="ECO:0000313" key="3">
    <source>
        <dbReference type="EMBL" id="KAL0253116.1"/>
    </source>
</evidence>
<sequence length="956" mass="106995">MRPRRRTSNIRLVLYLLILVLIVGYLVNRQRGATSNDVTDDLTYEEDLGTYAQTPATREGEKAFVVASQEKDDVAWLYDYFHDWTKYRYVVDNPKAQLRVPFNKGRESMVYLTFIIDNYENLPDYTLFLHPTRYQWHNDDPDYDGLMVLRNFQLPNLEQEGYVNLRCAWQLGCPNEIKPYEKDPRENQQQGHAGNSYYHAFKEIFGEEREVPHEVGVSCCAQFALTRDKIREIPREEYVRLREWLAKTPLQDSISGRVMEYSWHTTPSSACVVDYASSIIYRQNVLCYMSHGVIRVRSVFDTSEDFKVDTAPMVKWLSTNHFGATDIEPEVSLLHYSDWVVSLHLDYSETDLCADWRDDGHWLIYVELRKFDPMTGAGVNLLRPPEGASKLFVRNTANYLLYGTHTGLGTHGHHEWKIHSLSLSDNAPLPPNIPALQLDELVGSDLGSTVAFEIHDDHFYAVSNQTSFVVEEVDWTSFYHCIRFPLHRPVKEEVQINTRVYRRQHAEGPINDSWTDLGLQVDEKTNKLQIVEARREWRNGGSKQERTFYTREVTFPSSRPARRRQTGEQGAAMVANGGDDGMLQSASPTPSAVPSGSPDDATNTGVDAEQGEADENVASASVQAPLLPADDLLVQTLGSGNNPHWAPSEERLPRAYHPERKHDEQQLVGGLPPSQAFILARTKHRAYNLSCSAFLDLVEDDKCCPTAAAVGDPPCLRLRIGARKRQPFLPLEACAGIADGCKGKARAVADVNVSTQLPPYEDRFLYPPVRLWPPPGEPSGNAIGDGDGARQYNCARKLHDILNAPLTPPQPTLVSTTSKSSVTELSLGSSTYTLPPATEIVAAADERSVVFLRRPKYGGSERSGPIVLVSFDRGIETQELAYDVGVRAVDEETIVAATRKDSGVSMGDACEFLADAPSMESIVGGMGCGNQMLWKRDECWDKDCACVGTMVCGAAC</sequence>
<dbReference type="GeneID" id="92014652"/>
<protein>
    <submittedName>
        <fullName evidence="3">Uncharacterized protein</fullName>
    </submittedName>
</protein>
<dbReference type="InterPro" id="IPR021838">
    <property type="entry name" value="DUF3431"/>
</dbReference>
<keyword evidence="2" id="KW-0812">Transmembrane</keyword>
<dbReference type="PANTHER" id="PTHR37490">
    <property type="entry name" value="EXPRESSED PROTEIN"/>
    <property type="match status" value="1"/>
</dbReference>
<accession>A0ABR3C038</accession>
<reference evidence="3 4" key="1">
    <citation type="submission" date="2024-02" db="EMBL/GenBank/DDBJ databases">
        <title>De novo assembly and annotation of 12 fungi associated with fruit tree decline syndrome in Ontario, Canada.</title>
        <authorList>
            <person name="Sulman M."/>
            <person name="Ellouze W."/>
            <person name="Ilyukhin E."/>
        </authorList>
    </citation>
    <scope>NUCLEOTIDE SEQUENCE [LARGE SCALE GENOMIC DNA]</scope>
    <source>
        <strain evidence="3 4">FDS-637</strain>
    </source>
</reference>
<dbReference type="PANTHER" id="PTHR37490:SF3">
    <property type="entry name" value="DUF3431 DOMAIN CONTAINING PROTEIN"/>
    <property type="match status" value="1"/>
</dbReference>
<comment type="caution">
    <text evidence="3">The sequence shown here is derived from an EMBL/GenBank/DDBJ whole genome shotgun (WGS) entry which is preliminary data.</text>
</comment>